<evidence type="ECO:0000256" key="6">
    <source>
        <dbReference type="ARBA" id="ARBA00022692"/>
    </source>
</evidence>
<dbReference type="GO" id="GO:0045259">
    <property type="term" value="C:proton-transporting ATP synthase complex"/>
    <property type="evidence" value="ECO:0007669"/>
    <property type="project" value="UniProtKB-KW"/>
</dbReference>
<evidence type="ECO:0000256" key="7">
    <source>
        <dbReference type="ARBA" id="ARBA00022781"/>
    </source>
</evidence>
<dbReference type="InterPro" id="IPR001421">
    <property type="entry name" value="ATP8_metazoa"/>
</dbReference>
<reference evidence="14" key="1">
    <citation type="submission" date="2016-04" db="EMBL/GenBank/DDBJ databases">
        <title>Mitochondria of beetle species.</title>
        <authorList>
            <person name="Hunter A."/>
            <person name="Moriniere J."/>
            <person name="Tang P."/>
            <person name="Linard B."/>
            <person name="Crampton-Platt A."/>
            <person name="Vogler A.P."/>
        </authorList>
    </citation>
    <scope>NUCLEOTIDE SEQUENCE</scope>
</reference>
<dbReference type="GO" id="GO:0015986">
    <property type="term" value="P:proton motive force-driven ATP synthesis"/>
    <property type="evidence" value="ECO:0007669"/>
    <property type="project" value="InterPro"/>
</dbReference>
<geneLocation type="mitochondrion" evidence="14"/>
<dbReference type="Pfam" id="PF00895">
    <property type="entry name" value="ATP-synt_8"/>
    <property type="match status" value="1"/>
</dbReference>
<evidence type="ECO:0000256" key="12">
    <source>
        <dbReference type="RuleBase" id="RU003661"/>
    </source>
</evidence>
<keyword evidence="11 13" id="KW-0472">Membrane</keyword>
<keyword evidence="5 12" id="KW-0138">CF(0)</keyword>
<accession>A0A343C1I0</accession>
<keyword evidence="8 13" id="KW-1133">Transmembrane helix</keyword>
<name>A0A343C1I0_9COLE</name>
<comment type="subunit">
    <text evidence="3">F-type ATPases have 2 components, CF(1) - the catalytic core - and CF(0) - the membrane proton channel.</text>
</comment>
<evidence type="ECO:0000256" key="9">
    <source>
        <dbReference type="ARBA" id="ARBA00023065"/>
    </source>
</evidence>
<comment type="similarity">
    <text evidence="2 12">Belongs to the ATPase protein 8 family.</text>
</comment>
<gene>
    <name evidence="14" type="primary">atp8</name>
</gene>
<evidence type="ECO:0000313" key="14">
    <source>
        <dbReference type="EMBL" id="ARH53873.1"/>
    </source>
</evidence>
<keyword evidence="7 12" id="KW-0375">Hydrogen ion transport</keyword>
<evidence type="ECO:0000256" key="5">
    <source>
        <dbReference type="ARBA" id="ARBA00022547"/>
    </source>
</evidence>
<proteinExistence type="inferred from homology"/>
<evidence type="ECO:0000256" key="2">
    <source>
        <dbReference type="ARBA" id="ARBA00008892"/>
    </source>
</evidence>
<evidence type="ECO:0000256" key="11">
    <source>
        <dbReference type="ARBA" id="ARBA00023136"/>
    </source>
</evidence>
<dbReference type="EMBL" id="KX087297">
    <property type="protein sequence ID" value="ARH53873.1"/>
    <property type="molecule type" value="Genomic_DNA"/>
</dbReference>
<evidence type="ECO:0000256" key="10">
    <source>
        <dbReference type="ARBA" id="ARBA00023128"/>
    </source>
</evidence>
<evidence type="ECO:0000256" key="3">
    <source>
        <dbReference type="ARBA" id="ARBA00011291"/>
    </source>
</evidence>
<evidence type="ECO:0000256" key="13">
    <source>
        <dbReference type="SAM" id="Phobius"/>
    </source>
</evidence>
<protein>
    <recommendedName>
        <fullName evidence="12">ATP synthase complex subunit 8</fullName>
    </recommendedName>
</protein>
<organism evidence="14">
    <name type="scientific">Heterocerus parallelus</name>
    <dbReference type="NCBI Taxonomy" id="1587350"/>
    <lineage>
        <taxon>Eukaryota</taxon>
        <taxon>Metazoa</taxon>
        <taxon>Ecdysozoa</taxon>
        <taxon>Arthropoda</taxon>
        <taxon>Hexapoda</taxon>
        <taxon>Insecta</taxon>
        <taxon>Pterygota</taxon>
        <taxon>Neoptera</taxon>
        <taxon>Endopterygota</taxon>
        <taxon>Coleoptera</taxon>
        <taxon>Polyphaga</taxon>
        <taxon>Elateriformia</taxon>
        <taxon>Byrrhoidea</taxon>
        <taxon>Heteroceridae</taxon>
        <taxon>Heterocerus</taxon>
    </lineage>
</organism>
<keyword evidence="4 12" id="KW-0813">Transport</keyword>
<dbReference type="GO" id="GO:0031966">
    <property type="term" value="C:mitochondrial membrane"/>
    <property type="evidence" value="ECO:0007669"/>
    <property type="project" value="UniProtKB-SubCell"/>
</dbReference>
<keyword evidence="10 12" id="KW-0496">Mitochondrion</keyword>
<evidence type="ECO:0000256" key="1">
    <source>
        <dbReference type="ARBA" id="ARBA00004304"/>
    </source>
</evidence>
<comment type="subcellular location">
    <subcellularLocation>
        <location evidence="1 12">Mitochondrion membrane</location>
        <topology evidence="1 12">Single-pass membrane protein</topology>
    </subcellularLocation>
</comment>
<keyword evidence="6 12" id="KW-0812">Transmembrane</keyword>
<keyword evidence="9 12" id="KW-0406">Ion transport</keyword>
<dbReference type="GO" id="GO:0015078">
    <property type="term" value="F:proton transmembrane transporter activity"/>
    <property type="evidence" value="ECO:0007669"/>
    <property type="project" value="InterPro"/>
</dbReference>
<sequence length="51" mass="6302">MPQMAPISWMELLIIFSITLMIFNNMNFFIYKKKSILEKTKFKKLNSKWKW</sequence>
<evidence type="ECO:0000256" key="4">
    <source>
        <dbReference type="ARBA" id="ARBA00022448"/>
    </source>
</evidence>
<feature type="transmembrane region" description="Helical" evidence="13">
    <location>
        <begin position="12"/>
        <end position="31"/>
    </location>
</feature>
<dbReference type="AlphaFoldDB" id="A0A343C1I0"/>
<evidence type="ECO:0000256" key="8">
    <source>
        <dbReference type="ARBA" id="ARBA00022989"/>
    </source>
</evidence>